<dbReference type="AlphaFoldDB" id="A0AAD7JFL1"/>
<gene>
    <name evidence="2" type="ORF">B0H16DRAFT_1883668</name>
</gene>
<feature type="signal peptide" evidence="1">
    <location>
        <begin position="1"/>
        <end position="29"/>
    </location>
</feature>
<dbReference type="EMBL" id="JARKIB010000029">
    <property type="protein sequence ID" value="KAJ7763771.1"/>
    <property type="molecule type" value="Genomic_DNA"/>
</dbReference>
<organism evidence="2 3">
    <name type="scientific">Mycena metata</name>
    <dbReference type="NCBI Taxonomy" id="1033252"/>
    <lineage>
        <taxon>Eukaryota</taxon>
        <taxon>Fungi</taxon>
        <taxon>Dikarya</taxon>
        <taxon>Basidiomycota</taxon>
        <taxon>Agaricomycotina</taxon>
        <taxon>Agaricomycetes</taxon>
        <taxon>Agaricomycetidae</taxon>
        <taxon>Agaricales</taxon>
        <taxon>Marasmiineae</taxon>
        <taxon>Mycenaceae</taxon>
        <taxon>Mycena</taxon>
    </lineage>
</organism>
<evidence type="ECO:0000256" key="1">
    <source>
        <dbReference type="SAM" id="SignalP"/>
    </source>
</evidence>
<name>A0AAD7JFL1_9AGAR</name>
<keyword evidence="1" id="KW-0732">Signal</keyword>
<proteinExistence type="predicted"/>
<dbReference type="Proteomes" id="UP001215598">
    <property type="component" value="Unassembled WGS sequence"/>
</dbReference>
<feature type="chain" id="PRO_5042117103" evidence="1">
    <location>
        <begin position="30"/>
        <end position="244"/>
    </location>
</feature>
<sequence length="244" mass="26059">MEFSIAAILTTSVLHAVTLAALMVNNVIGQSNNNCPTTSLTVKAAKATGQRTEIARMSAIGNFMVTNVGIVTSVSGNINNVFSVVSTSTTGPNLTSMGQHLQTLVGQFTVIVNYLGTDITAMQAMPPALGSFVQVHKVLLATVIGKYAIFVQFGATAPVAAVLRTLEATIDSFAFAMINLIPCGADSVRTTRMVLTPRSRTQSRFTRSFASPAHFTQLLSPFVSTSEMTMCESYMLLRPISYFT</sequence>
<evidence type="ECO:0000313" key="3">
    <source>
        <dbReference type="Proteomes" id="UP001215598"/>
    </source>
</evidence>
<protein>
    <submittedName>
        <fullName evidence="2">Uncharacterized protein</fullName>
    </submittedName>
</protein>
<feature type="non-terminal residue" evidence="2">
    <location>
        <position position="1"/>
    </location>
</feature>
<reference evidence="2" key="1">
    <citation type="submission" date="2023-03" db="EMBL/GenBank/DDBJ databases">
        <title>Massive genome expansion in bonnet fungi (Mycena s.s.) driven by repeated elements and novel gene families across ecological guilds.</title>
        <authorList>
            <consortium name="Lawrence Berkeley National Laboratory"/>
            <person name="Harder C.B."/>
            <person name="Miyauchi S."/>
            <person name="Viragh M."/>
            <person name="Kuo A."/>
            <person name="Thoen E."/>
            <person name="Andreopoulos B."/>
            <person name="Lu D."/>
            <person name="Skrede I."/>
            <person name="Drula E."/>
            <person name="Henrissat B."/>
            <person name="Morin E."/>
            <person name="Kohler A."/>
            <person name="Barry K."/>
            <person name="LaButti K."/>
            <person name="Morin E."/>
            <person name="Salamov A."/>
            <person name="Lipzen A."/>
            <person name="Mereny Z."/>
            <person name="Hegedus B."/>
            <person name="Baldrian P."/>
            <person name="Stursova M."/>
            <person name="Weitz H."/>
            <person name="Taylor A."/>
            <person name="Grigoriev I.V."/>
            <person name="Nagy L.G."/>
            <person name="Martin F."/>
            <person name="Kauserud H."/>
        </authorList>
    </citation>
    <scope>NUCLEOTIDE SEQUENCE</scope>
    <source>
        <strain evidence="2">CBHHK182m</strain>
    </source>
</reference>
<keyword evidence="3" id="KW-1185">Reference proteome</keyword>
<accession>A0AAD7JFL1</accession>
<comment type="caution">
    <text evidence="2">The sequence shown here is derived from an EMBL/GenBank/DDBJ whole genome shotgun (WGS) entry which is preliminary data.</text>
</comment>
<evidence type="ECO:0000313" key="2">
    <source>
        <dbReference type="EMBL" id="KAJ7763771.1"/>
    </source>
</evidence>